<dbReference type="Pfam" id="PF13230">
    <property type="entry name" value="GATase_4"/>
    <property type="match status" value="1"/>
</dbReference>
<dbReference type="GO" id="GO:0008233">
    <property type="term" value="F:peptidase activity"/>
    <property type="evidence" value="ECO:0007669"/>
    <property type="project" value="UniProtKB-KW"/>
</dbReference>
<dbReference type="InterPro" id="IPR038765">
    <property type="entry name" value="Papain-like_cys_pep_sf"/>
</dbReference>
<dbReference type="RefSeq" id="WP_044199627.1">
    <property type="nucleotide sequence ID" value="NZ_JMCB01000033.1"/>
</dbReference>
<dbReference type="SMART" id="SM00460">
    <property type="entry name" value="TGc"/>
    <property type="match status" value="1"/>
</dbReference>
<dbReference type="OrthoDB" id="9804872at2"/>
<dbReference type="Gene3D" id="3.10.620.30">
    <property type="match status" value="1"/>
</dbReference>
<comment type="caution">
    <text evidence="3">The sequence shown here is derived from an EMBL/GenBank/DDBJ whole genome shotgun (WGS) entry which is preliminary data.</text>
</comment>
<evidence type="ECO:0000256" key="1">
    <source>
        <dbReference type="ARBA" id="ARBA00022962"/>
    </source>
</evidence>
<dbReference type="CDD" id="cd01908">
    <property type="entry name" value="YafJ"/>
    <property type="match status" value="1"/>
</dbReference>
<dbReference type="InterPro" id="IPR017932">
    <property type="entry name" value="GATase_2_dom"/>
</dbReference>
<dbReference type="PANTHER" id="PTHR33490:SF6">
    <property type="entry name" value="SLL1049 PROTEIN"/>
    <property type="match status" value="1"/>
</dbReference>
<gene>
    <name evidence="3" type="ORF">DB31_6109</name>
</gene>
<sequence>MPNLLATSFEGTLAPSLDLRCLAPGNKLPDGWGLGYYPGSEPSAQVLKEHAPPPGGSIHSELVKAWGHLESPLFLLHIRNAKWGAISDANTQPFCRSYGGRDWMFGHSGSLRRALPPPPEIHLAPVGSTDSELVFCRLLSWVQAAGWQRLGEVDLERLRDWLEEINSFGPLTLFFTDGQDLCVYADAQSATGAWLWRVKPPYDRLALGDDDVEMDLTKRGAKGHKGVIICTDPIESRTGMKADWTPVPPGALVVVRQGAVRAEVLPPNVPRGAGQDAVAAELEARARLRRPNVAKSRVMDVHHRTVYRYNRAVERSTHILRMTPAQDRLQSVLSHELTMSAGTLREEYEDVFGNRVRRAHVETPYTELVIEARSRVELKDTDPLGSHTPHIRTTFPLLWMPWQQVMLQPFLQPPALPDTELEELLEYAMSFARRNDFDLLDTLLDLNFTLFKEYRYAQGVTTVHTTPFQVYAARHGVCQDFTNLFVCLARLLGVPARYTCGYIYTGPKHANTQQAEASHAWVQAYLPERGWKGFDPTNGVITQTDHVRLAVGRSYSDAAPTSGTIYVGGGMERLEALVRCEPVEEPSR</sequence>
<evidence type="ECO:0000313" key="4">
    <source>
        <dbReference type="Proteomes" id="UP000028725"/>
    </source>
</evidence>
<evidence type="ECO:0000313" key="3">
    <source>
        <dbReference type="EMBL" id="KFE59517.1"/>
    </source>
</evidence>
<dbReference type="Proteomes" id="UP000028725">
    <property type="component" value="Unassembled WGS sequence"/>
</dbReference>
<dbReference type="InterPro" id="IPR013589">
    <property type="entry name" value="Bac_transglu_N"/>
</dbReference>
<protein>
    <submittedName>
        <fullName evidence="3">Putative cysteine protease</fullName>
    </submittedName>
</protein>
<evidence type="ECO:0000259" key="2">
    <source>
        <dbReference type="PROSITE" id="PS51278"/>
    </source>
</evidence>
<dbReference type="SUPFAM" id="SSF56235">
    <property type="entry name" value="N-terminal nucleophile aminohydrolases (Ntn hydrolases)"/>
    <property type="match status" value="1"/>
</dbReference>
<dbReference type="SUPFAM" id="SSF54001">
    <property type="entry name" value="Cysteine proteinases"/>
    <property type="match status" value="1"/>
</dbReference>
<reference evidence="3 4" key="1">
    <citation type="submission" date="2014-04" db="EMBL/GenBank/DDBJ databases">
        <title>Genome assembly of Hyalangium minutum DSM 14724.</title>
        <authorList>
            <person name="Sharma G."/>
            <person name="Subramanian S."/>
        </authorList>
    </citation>
    <scope>NUCLEOTIDE SEQUENCE [LARGE SCALE GENOMIC DNA]</scope>
    <source>
        <strain evidence="3 4">DSM 14724</strain>
    </source>
</reference>
<dbReference type="Pfam" id="PF01841">
    <property type="entry name" value="Transglut_core"/>
    <property type="match status" value="1"/>
</dbReference>
<dbReference type="InterPro" id="IPR002931">
    <property type="entry name" value="Transglutaminase-like"/>
</dbReference>
<dbReference type="AlphaFoldDB" id="A0A085VVQ4"/>
<dbReference type="Pfam" id="PF08379">
    <property type="entry name" value="Bact_transglu_N"/>
    <property type="match status" value="1"/>
</dbReference>
<dbReference type="STRING" id="394096.DB31_6109"/>
<dbReference type="PANTHER" id="PTHR33490">
    <property type="entry name" value="BLR5614 PROTEIN-RELATED"/>
    <property type="match status" value="1"/>
</dbReference>
<dbReference type="Gene3D" id="3.60.20.10">
    <property type="entry name" value="Glutamine Phosphoribosylpyrophosphate, subunit 1, domain 1"/>
    <property type="match status" value="1"/>
</dbReference>
<keyword evidence="3" id="KW-0378">Hydrolase</keyword>
<dbReference type="InterPro" id="IPR026869">
    <property type="entry name" value="EgtC-like"/>
</dbReference>
<accession>A0A085VVQ4</accession>
<proteinExistence type="predicted"/>
<dbReference type="EMBL" id="JMCB01000033">
    <property type="protein sequence ID" value="KFE59517.1"/>
    <property type="molecule type" value="Genomic_DNA"/>
</dbReference>
<organism evidence="3 4">
    <name type="scientific">Hyalangium minutum</name>
    <dbReference type="NCBI Taxonomy" id="394096"/>
    <lineage>
        <taxon>Bacteria</taxon>
        <taxon>Pseudomonadati</taxon>
        <taxon>Myxococcota</taxon>
        <taxon>Myxococcia</taxon>
        <taxon>Myxococcales</taxon>
        <taxon>Cystobacterineae</taxon>
        <taxon>Archangiaceae</taxon>
        <taxon>Hyalangium</taxon>
    </lineage>
</organism>
<dbReference type="PROSITE" id="PS51278">
    <property type="entry name" value="GATASE_TYPE_2"/>
    <property type="match status" value="1"/>
</dbReference>
<feature type="domain" description="Glutamine amidotransferase type-2" evidence="2">
    <location>
        <begin position="1"/>
        <end position="258"/>
    </location>
</feature>
<keyword evidence="4" id="KW-1185">Reference proteome</keyword>
<dbReference type="PATRIC" id="fig|394096.3.peg.8826"/>
<keyword evidence="1" id="KW-0315">Glutamine amidotransferase</keyword>
<dbReference type="GO" id="GO:0006508">
    <property type="term" value="P:proteolysis"/>
    <property type="evidence" value="ECO:0007669"/>
    <property type="project" value="UniProtKB-KW"/>
</dbReference>
<keyword evidence="3" id="KW-0645">Protease</keyword>
<name>A0A085VVQ4_9BACT</name>
<dbReference type="InterPro" id="IPR029055">
    <property type="entry name" value="Ntn_hydrolases_N"/>
</dbReference>